<dbReference type="InterPro" id="IPR000772">
    <property type="entry name" value="Ricin_B_lectin"/>
</dbReference>
<reference evidence="7" key="1">
    <citation type="journal article" date="2019" name="Int. J. Syst. Evol. Microbiol.">
        <title>The Global Catalogue of Microorganisms (GCM) 10K type strain sequencing project: providing services to taxonomists for standard genome sequencing and annotation.</title>
        <authorList>
            <consortium name="The Broad Institute Genomics Platform"/>
            <consortium name="The Broad Institute Genome Sequencing Center for Infectious Disease"/>
            <person name="Wu L."/>
            <person name="Ma J."/>
        </authorList>
    </citation>
    <scope>NUCLEOTIDE SEQUENCE [LARGE SCALE GENOMIC DNA]</scope>
    <source>
        <strain evidence="7">JCM 17626</strain>
    </source>
</reference>
<dbReference type="SUPFAM" id="SSF51101">
    <property type="entry name" value="Mannose-binding lectins"/>
    <property type="match status" value="1"/>
</dbReference>
<evidence type="ECO:0000256" key="4">
    <source>
        <dbReference type="ARBA" id="ARBA00023026"/>
    </source>
</evidence>
<dbReference type="InterPro" id="IPR035992">
    <property type="entry name" value="Ricin_B-like_lectins"/>
</dbReference>
<gene>
    <name evidence="6" type="ORF">GCM10022289_40400</name>
</gene>
<dbReference type="SUPFAM" id="SSF56849">
    <property type="entry name" value="delta-Endotoxin (insectocide), N-terminal domain"/>
    <property type="match status" value="1"/>
</dbReference>
<dbReference type="Gene3D" id="2.80.10.50">
    <property type="match status" value="1"/>
</dbReference>
<dbReference type="EMBL" id="BAABBY010000011">
    <property type="protein sequence ID" value="GAA4211393.1"/>
    <property type="molecule type" value="Genomic_DNA"/>
</dbReference>
<evidence type="ECO:0000256" key="1">
    <source>
        <dbReference type="ARBA" id="ARBA00007819"/>
    </source>
</evidence>
<organism evidence="6 7">
    <name type="scientific">Pedobacter jeongneungensis</name>
    <dbReference type="NCBI Taxonomy" id="947309"/>
    <lineage>
        <taxon>Bacteria</taxon>
        <taxon>Pseudomonadati</taxon>
        <taxon>Bacteroidota</taxon>
        <taxon>Sphingobacteriia</taxon>
        <taxon>Sphingobacteriales</taxon>
        <taxon>Sphingobacteriaceae</taxon>
        <taxon>Pedobacter</taxon>
    </lineage>
</organism>
<dbReference type="CDD" id="cd00161">
    <property type="entry name" value="beta-trefoil_Ricin-like"/>
    <property type="match status" value="1"/>
</dbReference>
<dbReference type="InterPro" id="IPR036404">
    <property type="entry name" value="Jacalin-like_lectin_dom_sf"/>
</dbReference>
<dbReference type="SUPFAM" id="SSF50370">
    <property type="entry name" value="Ricin B-like lectins"/>
    <property type="match status" value="1"/>
</dbReference>
<evidence type="ECO:0000259" key="5">
    <source>
        <dbReference type="PROSITE" id="PS51752"/>
    </source>
</evidence>
<dbReference type="Gene3D" id="2.100.10.30">
    <property type="entry name" value="Jacalin-like lectin domain"/>
    <property type="match status" value="1"/>
</dbReference>
<dbReference type="PROSITE" id="PS51752">
    <property type="entry name" value="JACALIN_LECTIN"/>
    <property type="match status" value="1"/>
</dbReference>
<dbReference type="InterPro" id="IPR001229">
    <property type="entry name" value="Jacalin-like_lectin_dom"/>
</dbReference>
<evidence type="ECO:0000256" key="2">
    <source>
        <dbReference type="ARBA" id="ARBA00022656"/>
    </source>
</evidence>
<keyword evidence="4" id="KW-0843">Virulence</keyword>
<evidence type="ECO:0000256" key="3">
    <source>
        <dbReference type="ARBA" id="ARBA00022969"/>
    </source>
</evidence>
<dbReference type="Gene3D" id="1.20.190.10">
    <property type="entry name" value="Pesticidal crystal protein, N-terminal domain"/>
    <property type="match status" value="1"/>
</dbReference>
<keyword evidence="7" id="KW-1185">Reference proteome</keyword>
<keyword evidence="2" id="KW-0800">Toxin</keyword>
<feature type="domain" description="Jacalin-type lectin" evidence="5">
    <location>
        <begin position="434"/>
        <end position="571"/>
    </location>
</feature>
<proteinExistence type="inferred from homology"/>
<evidence type="ECO:0000313" key="6">
    <source>
        <dbReference type="EMBL" id="GAA4211393.1"/>
    </source>
</evidence>
<dbReference type="RefSeq" id="WP_344853229.1">
    <property type="nucleotide sequence ID" value="NZ_BAABBY010000011.1"/>
</dbReference>
<name>A0ABP8BNP4_9SPHI</name>
<dbReference type="Proteomes" id="UP001501772">
    <property type="component" value="Unassembled WGS sequence"/>
</dbReference>
<dbReference type="Pfam" id="PF01419">
    <property type="entry name" value="Jacalin"/>
    <property type="match status" value="1"/>
</dbReference>
<accession>A0ABP8BNP4</accession>
<dbReference type="InterPro" id="IPR036716">
    <property type="entry name" value="Pest_crys_N_sf"/>
</dbReference>
<keyword evidence="3" id="KW-0749">Sporulation</keyword>
<sequence length="583" mass="65918">MSFKPLANQSYYLIAKHSEKALGFANTNLGIGLIQMKFDPDNKQQQFRFDFGNNFHWILMEPYKERFLAIHNSSKDDGVRPISWHWEPNKANLHFRFIPAGDGYYRIMNLNSGKYLDVYGLSTADNAEVVQHRLTTTDNQLFKPVAVINQPVDDSPASFIEINEMAHTAALGLIGVLPEVGGGLKAIVEHFWSKEDKLANLWEQMKVYVDARIRELIKESQLKQLKEMLEGQLKSLAEINTESGLKGSKIDDVILSIVRREPHFLHQSKEVLPYLVGLGTIMIALRNLMVTKYKDLYGVEATDAVKANNLRKLRASIKEYSAEVEKSRKAVMDFRMAQVKDRRDYTIEGRGKLPRDTHVSEAVDTYDGWKMEWRFTSNRIGDEDYKQLAGNAAEQRKNQVRVQYGTELDEFLLPAKLWKYFDPEHAKYEETITSKTTGSFGGPYKTTEFKGKENGVISKIKIYAEAGGLCGLEVFYDGSETSEGLKGKAGSSVETLTVGNGEYINHVTGYANRHVDGLWFSTQKASTAGGGSIGNTYFTADLSDGFNPKLVNISGYHSAQKIEQLSFHWQYKDFPLSKYIPKA</sequence>
<comment type="similarity">
    <text evidence="1">Belongs to the delta endotoxin family.</text>
</comment>
<protein>
    <recommendedName>
        <fullName evidence="5">Jacalin-type lectin domain-containing protein</fullName>
    </recommendedName>
</protein>
<evidence type="ECO:0000313" key="7">
    <source>
        <dbReference type="Proteomes" id="UP001501772"/>
    </source>
</evidence>
<dbReference type="Pfam" id="PF14200">
    <property type="entry name" value="RicinB_lectin_2"/>
    <property type="match status" value="1"/>
</dbReference>
<comment type="caution">
    <text evidence="6">The sequence shown here is derived from an EMBL/GenBank/DDBJ whole genome shotgun (WGS) entry which is preliminary data.</text>
</comment>